<dbReference type="AlphaFoldDB" id="A0AAE2ZT82"/>
<dbReference type="SUPFAM" id="SSF81901">
    <property type="entry name" value="HCP-like"/>
    <property type="match status" value="1"/>
</dbReference>
<proteinExistence type="predicted"/>
<evidence type="ECO:0000313" key="4">
    <source>
        <dbReference type="Proteomes" id="UP001196509"/>
    </source>
</evidence>
<dbReference type="Gene3D" id="1.25.40.10">
    <property type="entry name" value="Tetratricopeptide repeat domain"/>
    <property type="match status" value="2"/>
</dbReference>
<dbReference type="InterPro" id="IPR011990">
    <property type="entry name" value="TPR-like_helical_dom_sf"/>
</dbReference>
<dbReference type="InterPro" id="IPR050767">
    <property type="entry name" value="Sel1_AlgK"/>
</dbReference>
<keyword evidence="4" id="KW-1185">Reference proteome</keyword>
<gene>
    <name evidence="3" type="ORF">K1W69_18140</name>
</gene>
<dbReference type="Pfam" id="PF08238">
    <property type="entry name" value="Sel1"/>
    <property type="match status" value="5"/>
</dbReference>
<evidence type="ECO:0000256" key="2">
    <source>
        <dbReference type="SAM" id="SignalP"/>
    </source>
</evidence>
<dbReference type="SMART" id="SM00671">
    <property type="entry name" value="SEL1"/>
    <property type="match status" value="6"/>
</dbReference>
<keyword evidence="2" id="KW-0732">Signal</keyword>
<feature type="compositionally biased region" description="Acidic residues" evidence="1">
    <location>
        <begin position="59"/>
        <end position="82"/>
    </location>
</feature>
<dbReference type="PANTHER" id="PTHR11102:SF160">
    <property type="entry name" value="ERAD-ASSOCIATED E3 UBIQUITIN-PROTEIN LIGASE COMPONENT HRD3"/>
    <property type="match status" value="1"/>
</dbReference>
<sequence length="358" mass="38704">MRCLTKKRHGLTIECPAMKRIMLILLALGLQGAVAAQAQPAAPSPFADNDHPALPQDDYIPDEPAAETDTAEDAPETPTEEGADIAYGAFQRGYYLTALEFALPRAKLGDPAAQTLVAEIYSRGLGVPKDPDEAAFWYSAAAKSGDPAAQLKYALMLLEGTQVEKDRDRARELMKKAADAGNSSAQFNYGQLLITDQPGSEGIKAALPYMLASAEAGIADAQFALAQIRAYGIGNTEPDLDEARKWMIRAARSGYDTAQLDIAVWLIDGIGGDINFDAGFGWMRRAANSGNIMAQNRIAHLYINAIGTRPDPIEAAKWYILSRRAGLEDASLEDFFQGLTAEEQKAGIEAANNFRSRF</sequence>
<dbReference type="PANTHER" id="PTHR11102">
    <property type="entry name" value="SEL-1-LIKE PROTEIN"/>
    <property type="match status" value="1"/>
</dbReference>
<dbReference type="Proteomes" id="UP001196509">
    <property type="component" value="Unassembled WGS sequence"/>
</dbReference>
<name>A0AAE2ZT82_9HYPH</name>
<organism evidence="3 4">
    <name type="scientific">Flavimaribacter sediminis</name>
    <dbReference type="NCBI Taxonomy" id="2865987"/>
    <lineage>
        <taxon>Bacteria</taxon>
        <taxon>Pseudomonadati</taxon>
        <taxon>Pseudomonadota</taxon>
        <taxon>Alphaproteobacteria</taxon>
        <taxon>Hyphomicrobiales</taxon>
        <taxon>Rhizobiaceae</taxon>
        <taxon>Flavimaribacter</taxon>
    </lineage>
</organism>
<feature type="signal peptide" evidence="2">
    <location>
        <begin position="1"/>
        <end position="38"/>
    </location>
</feature>
<evidence type="ECO:0000313" key="3">
    <source>
        <dbReference type="EMBL" id="MBW8639122.1"/>
    </source>
</evidence>
<dbReference type="InterPro" id="IPR006597">
    <property type="entry name" value="Sel1-like"/>
</dbReference>
<accession>A0AAE2ZT82</accession>
<dbReference type="EMBL" id="JAICBX010000003">
    <property type="protein sequence ID" value="MBW8639122.1"/>
    <property type="molecule type" value="Genomic_DNA"/>
</dbReference>
<feature type="region of interest" description="Disordered" evidence="1">
    <location>
        <begin position="41"/>
        <end position="82"/>
    </location>
</feature>
<evidence type="ECO:0000256" key="1">
    <source>
        <dbReference type="SAM" id="MobiDB-lite"/>
    </source>
</evidence>
<protein>
    <submittedName>
        <fullName evidence="3">Sel1 repeat family protein</fullName>
    </submittedName>
</protein>
<feature type="chain" id="PRO_5042234572" evidence="2">
    <location>
        <begin position="39"/>
        <end position="358"/>
    </location>
</feature>
<comment type="caution">
    <text evidence="3">The sequence shown here is derived from an EMBL/GenBank/DDBJ whole genome shotgun (WGS) entry which is preliminary data.</text>
</comment>
<reference evidence="3" key="1">
    <citation type="submission" date="2021-08" db="EMBL/GenBank/DDBJ databases">
        <title>Hoeflea bacterium WL0058 sp. nov., isolated from the sediment.</title>
        <authorList>
            <person name="Wang L."/>
            <person name="Zhang D."/>
        </authorList>
    </citation>
    <scope>NUCLEOTIDE SEQUENCE</scope>
    <source>
        <strain evidence="3">WL0058</strain>
    </source>
</reference>